<feature type="compositionally biased region" description="Low complexity" evidence="11">
    <location>
        <begin position="160"/>
        <end position="170"/>
    </location>
</feature>
<accession>A0A1Y2EPR3</accession>
<evidence type="ECO:0000256" key="1">
    <source>
        <dbReference type="ARBA" id="ARBA00004141"/>
    </source>
</evidence>
<dbReference type="InterPro" id="IPR001594">
    <property type="entry name" value="Palmitoyltrfase_DHHC"/>
</dbReference>
<protein>
    <recommendedName>
        <fullName evidence="10">Palmitoyltransferase</fullName>
        <ecNumber evidence="10">2.3.1.225</ecNumber>
    </recommendedName>
</protein>
<evidence type="ECO:0000256" key="6">
    <source>
        <dbReference type="ARBA" id="ARBA00023139"/>
    </source>
</evidence>
<dbReference type="InterPro" id="IPR039859">
    <property type="entry name" value="PFA4/ZDH16/20/ERF2-like"/>
</dbReference>
<sequence length="400" mass="45782">MVRSVPLFSACSRCVFRTFKRFEKGMDRLTGRVGPVFVGLAIILIGGCAITFFDVVYPSVFLDPETSWLYFLFGTFTSVYLVWMFSFHYYKAVTVRPGSPLDPPRPYIAPRSLSALLPSALRFGPFRNLSTRGKEDTRRARAIREIQAAQLERAAAVGDASASSASSASSMNKESRHARADRRARTCKKCLPVDGVRPPKPERSHHCSVCRTCILKFDHHCPWIKQCVGLHNERYFLLFLIYFSIACGFAAWWGWKPLMMALSFGQEWPHHVPRAFMLLLFILAAVMSVAVGVMAIFQVWLVMLGESAVESHDNDWYRKTAKSRGREFRNPYHLGRRENLNYFFNIGPGRFHWATVLLPLEIPPSSDGWTWKKIEGWEQFSMDYEDELTDEEQASDGEEF</sequence>
<evidence type="ECO:0000259" key="12">
    <source>
        <dbReference type="Pfam" id="PF01529"/>
    </source>
</evidence>
<evidence type="ECO:0000256" key="11">
    <source>
        <dbReference type="SAM" id="MobiDB-lite"/>
    </source>
</evidence>
<evidence type="ECO:0000256" key="5">
    <source>
        <dbReference type="ARBA" id="ARBA00023136"/>
    </source>
</evidence>
<gene>
    <name evidence="13" type="ORF">BCR35DRAFT_293859</name>
</gene>
<evidence type="ECO:0000313" key="14">
    <source>
        <dbReference type="Proteomes" id="UP000193467"/>
    </source>
</evidence>
<feature type="domain" description="Palmitoyltransferase DHHC" evidence="12">
    <location>
        <begin position="199"/>
        <end position="311"/>
    </location>
</feature>
<evidence type="ECO:0000256" key="8">
    <source>
        <dbReference type="ARBA" id="ARBA00023315"/>
    </source>
</evidence>
<feature type="region of interest" description="Disordered" evidence="11">
    <location>
        <begin position="160"/>
        <end position="180"/>
    </location>
</feature>
<keyword evidence="6" id="KW-0564">Palmitate</keyword>
<dbReference type="Proteomes" id="UP000193467">
    <property type="component" value="Unassembled WGS sequence"/>
</dbReference>
<feature type="transmembrane region" description="Helical" evidence="10">
    <location>
        <begin position="235"/>
        <end position="255"/>
    </location>
</feature>
<comment type="similarity">
    <text evidence="10">Belongs to the DHHC palmitoyltransferase family.</text>
</comment>
<dbReference type="OrthoDB" id="9909019at2759"/>
<comment type="caution">
    <text evidence="13">The sequence shown here is derived from an EMBL/GenBank/DDBJ whole genome shotgun (WGS) entry which is preliminary data.</text>
</comment>
<keyword evidence="3 10" id="KW-0812">Transmembrane</keyword>
<dbReference type="EMBL" id="MCGR01000047">
    <property type="protein sequence ID" value="ORY73264.1"/>
    <property type="molecule type" value="Genomic_DNA"/>
</dbReference>
<evidence type="ECO:0000256" key="4">
    <source>
        <dbReference type="ARBA" id="ARBA00022989"/>
    </source>
</evidence>
<feature type="transmembrane region" description="Helical" evidence="10">
    <location>
        <begin position="275"/>
        <end position="297"/>
    </location>
</feature>
<dbReference type="PROSITE" id="PS50216">
    <property type="entry name" value="DHHC"/>
    <property type="match status" value="1"/>
</dbReference>
<evidence type="ECO:0000256" key="7">
    <source>
        <dbReference type="ARBA" id="ARBA00023288"/>
    </source>
</evidence>
<name>A0A1Y2EPR3_9BASI</name>
<dbReference type="GO" id="GO:0019706">
    <property type="term" value="F:protein-cysteine S-palmitoyltransferase activity"/>
    <property type="evidence" value="ECO:0007669"/>
    <property type="project" value="UniProtKB-EC"/>
</dbReference>
<feature type="transmembrane region" description="Helical" evidence="10">
    <location>
        <begin position="68"/>
        <end position="90"/>
    </location>
</feature>
<evidence type="ECO:0000256" key="3">
    <source>
        <dbReference type="ARBA" id="ARBA00022692"/>
    </source>
</evidence>
<comment type="catalytic activity">
    <reaction evidence="9 10">
        <text>L-cysteinyl-[protein] + hexadecanoyl-CoA = S-hexadecanoyl-L-cysteinyl-[protein] + CoA</text>
        <dbReference type="Rhea" id="RHEA:36683"/>
        <dbReference type="Rhea" id="RHEA-COMP:10131"/>
        <dbReference type="Rhea" id="RHEA-COMP:11032"/>
        <dbReference type="ChEBI" id="CHEBI:29950"/>
        <dbReference type="ChEBI" id="CHEBI:57287"/>
        <dbReference type="ChEBI" id="CHEBI:57379"/>
        <dbReference type="ChEBI" id="CHEBI:74151"/>
        <dbReference type="EC" id="2.3.1.225"/>
    </reaction>
</comment>
<evidence type="ECO:0000256" key="2">
    <source>
        <dbReference type="ARBA" id="ARBA00022679"/>
    </source>
</evidence>
<keyword evidence="7" id="KW-0449">Lipoprotein</keyword>
<evidence type="ECO:0000256" key="10">
    <source>
        <dbReference type="RuleBase" id="RU079119"/>
    </source>
</evidence>
<organism evidence="13 14">
    <name type="scientific">Leucosporidium creatinivorum</name>
    <dbReference type="NCBI Taxonomy" id="106004"/>
    <lineage>
        <taxon>Eukaryota</taxon>
        <taxon>Fungi</taxon>
        <taxon>Dikarya</taxon>
        <taxon>Basidiomycota</taxon>
        <taxon>Pucciniomycotina</taxon>
        <taxon>Microbotryomycetes</taxon>
        <taxon>Leucosporidiales</taxon>
        <taxon>Leucosporidium</taxon>
    </lineage>
</organism>
<comment type="subcellular location">
    <subcellularLocation>
        <location evidence="1">Membrane</location>
        <topology evidence="1">Multi-pass membrane protein</topology>
    </subcellularLocation>
</comment>
<dbReference type="Pfam" id="PF01529">
    <property type="entry name" value="DHHC"/>
    <property type="match status" value="1"/>
</dbReference>
<dbReference type="EC" id="2.3.1.225" evidence="10"/>
<feature type="transmembrane region" description="Helical" evidence="10">
    <location>
        <begin position="33"/>
        <end position="56"/>
    </location>
</feature>
<evidence type="ECO:0000313" key="13">
    <source>
        <dbReference type="EMBL" id="ORY73264.1"/>
    </source>
</evidence>
<reference evidence="13 14" key="1">
    <citation type="submission" date="2016-07" db="EMBL/GenBank/DDBJ databases">
        <title>Pervasive Adenine N6-methylation of Active Genes in Fungi.</title>
        <authorList>
            <consortium name="DOE Joint Genome Institute"/>
            <person name="Mondo S.J."/>
            <person name="Dannebaum R.O."/>
            <person name="Kuo R.C."/>
            <person name="Labutti K."/>
            <person name="Haridas S."/>
            <person name="Kuo A."/>
            <person name="Salamov A."/>
            <person name="Ahrendt S.R."/>
            <person name="Lipzen A."/>
            <person name="Sullivan W."/>
            <person name="Andreopoulos W.B."/>
            <person name="Clum A."/>
            <person name="Lindquist E."/>
            <person name="Daum C."/>
            <person name="Ramamoorthy G.K."/>
            <person name="Gryganskyi A."/>
            <person name="Culley D."/>
            <person name="Magnuson J.K."/>
            <person name="James T.Y."/>
            <person name="O'Malley M.A."/>
            <person name="Stajich J.E."/>
            <person name="Spatafora J.W."/>
            <person name="Visel A."/>
            <person name="Grigoriev I.V."/>
        </authorList>
    </citation>
    <scope>NUCLEOTIDE SEQUENCE [LARGE SCALE GENOMIC DNA]</scope>
    <source>
        <strain evidence="13 14">62-1032</strain>
    </source>
</reference>
<evidence type="ECO:0000256" key="9">
    <source>
        <dbReference type="ARBA" id="ARBA00048048"/>
    </source>
</evidence>
<dbReference type="AlphaFoldDB" id="A0A1Y2EPR3"/>
<dbReference type="STRING" id="106004.A0A1Y2EPR3"/>
<proteinExistence type="inferred from homology"/>
<keyword evidence="2 10" id="KW-0808">Transferase</keyword>
<keyword evidence="4 10" id="KW-1133">Transmembrane helix</keyword>
<comment type="domain">
    <text evidence="10">The DHHC domain is required for palmitoyltransferase activity.</text>
</comment>
<keyword evidence="5 10" id="KW-0472">Membrane</keyword>
<keyword evidence="14" id="KW-1185">Reference proteome</keyword>
<keyword evidence="8 10" id="KW-0012">Acyltransferase</keyword>
<dbReference type="InParanoid" id="A0A1Y2EPR3"/>
<dbReference type="GO" id="GO:0016020">
    <property type="term" value="C:membrane"/>
    <property type="evidence" value="ECO:0007669"/>
    <property type="project" value="UniProtKB-SubCell"/>
</dbReference>
<dbReference type="PANTHER" id="PTHR12246">
    <property type="entry name" value="PALMITOYLTRANSFERASE ZDHHC16"/>
    <property type="match status" value="1"/>
</dbReference>